<keyword evidence="3" id="KW-1185">Reference proteome</keyword>
<dbReference type="Proteomes" id="UP000664654">
    <property type="component" value="Unassembled WGS sequence"/>
</dbReference>
<reference evidence="2" key="1">
    <citation type="submission" date="2021-03" db="EMBL/GenBank/DDBJ databases">
        <title>novel species isolated from a fishpond in China.</title>
        <authorList>
            <person name="Lu H."/>
            <person name="Cai Z."/>
        </authorList>
    </citation>
    <scope>NUCLEOTIDE SEQUENCE</scope>
    <source>
        <strain evidence="2">JCM 30855</strain>
    </source>
</reference>
<dbReference type="Gene3D" id="3.40.50.150">
    <property type="entry name" value="Vaccinia Virus protein VP39"/>
    <property type="match status" value="1"/>
</dbReference>
<name>A0A939IR31_9ALTE</name>
<gene>
    <name evidence="2" type="ORF">J0A66_20135</name>
</gene>
<accession>A0A939IR31</accession>
<dbReference type="RefSeq" id="WP_206575663.1">
    <property type="nucleotide sequence ID" value="NZ_JAFKCV010000020.1"/>
</dbReference>
<dbReference type="InterPro" id="IPR029063">
    <property type="entry name" value="SAM-dependent_MTases_sf"/>
</dbReference>
<dbReference type="GO" id="GO:0008757">
    <property type="term" value="F:S-adenosylmethionine-dependent methyltransferase activity"/>
    <property type="evidence" value="ECO:0007669"/>
    <property type="project" value="InterPro"/>
</dbReference>
<protein>
    <submittedName>
        <fullName evidence="2">Methyltransferase domain-containing protein</fullName>
    </submittedName>
</protein>
<sequence>MRPAFTHRKPRYPKSWQELPCGEQIRDLLTERLRQASRHWFGYHLVKLGALSAELNLPDCPISHQVAVTGGAAASASVLARSRELPLQKRSVDAFVLAFELDFAQDPHQILREVNRAIMPDGHLVLVGFNPLSPAGLAKYLPFRRASLLHDARCFSTMRIKDWLNLLGFEIIEEQGLLHSELLFERHLNPDSRWQRWACRYWRWFGSVYVLVAKKRELPLSLIRPKWSPKPAFIGKQVNI</sequence>
<proteinExistence type="predicted"/>
<comment type="caution">
    <text evidence="2">The sequence shown here is derived from an EMBL/GenBank/DDBJ whole genome shotgun (WGS) entry which is preliminary data.</text>
</comment>
<organism evidence="2 3">
    <name type="scientific">Bowmanella dokdonensis</name>
    <dbReference type="NCBI Taxonomy" id="751969"/>
    <lineage>
        <taxon>Bacteria</taxon>
        <taxon>Pseudomonadati</taxon>
        <taxon>Pseudomonadota</taxon>
        <taxon>Gammaproteobacteria</taxon>
        <taxon>Alteromonadales</taxon>
        <taxon>Alteromonadaceae</taxon>
        <taxon>Bowmanella</taxon>
    </lineage>
</organism>
<dbReference type="SUPFAM" id="SSF53335">
    <property type="entry name" value="S-adenosyl-L-methionine-dependent methyltransferases"/>
    <property type="match status" value="1"/>
</dbReference>
<keyword evidence="2" id="KW-0489">Methyltransferase</keyword>
<feature type="domain" description="Methyltransferase type 11" evidence="1">
    <location>
        <begin position="78"/>
        <end position="126"/>
    </location>
</feature>
<evidence type="ECO:0000313" key="2">
    <source>
        <dbReference type="EMBL" id="MBN7827550.1"/>
    </source>
</evidence>
<evidence type="ECO:0000259" key="1">
    <source>
        <dbReference type="Pfam" id="PF08241"/>
    </source>
</evidence>
<evidence type="ECO:0000313" key="3">
    <source>
        <dbReference type="Proteomes" id="UP000664654"/>
    </source>
</evidence>
<dbReference type="Pfam" id="PF08241">
    <property type="entry name" value="Methyltransf_11"/>
    <property type="match status" value="1"/>
</dbReference>
<dbReference type="EMBL" id="JAFKCV010000020">
    <property type="protein sequence ID" value="MBN7827550.1"/>
    <property type="molecule type" value="Genomic_DNA"/>
</dbReference>
<dbReference type="InterPro" id="IPR013216">
    <property type="entry name" value="Methyltransf_11"/>
</dbReference>
<dbReference type="AlphaFoldDB" id="A0A939IR31"/>
<keyword evidence="2" id="KW-0808">Transferase</keyword>
<dbReference type="GO" id="GO:0032259">
    <property type="term" value="P:methylation"/>
    <property type="evidence" value="ECO:0007669"/>
    <property type="project" value="UniProtKB-KW"/>
</dbReference>